<dbReference type="GeneID" id="27312361"/>
<keyword evidence="3" id="KW-1185">Reference proteome</keyword>
<dbReference type="SUPFAM" id="SSF49777">
    <property type="entry name" value="PEBP-like"/>
    <property type="match status" value="1"/>
</dbReference>
<dbReference type="HOGENOM" id="CLU_043994_4_5_1"/>
<dbReference type="EMBL" id="KN847540">
    <property type="protein sequence ID" value="KIW04643.1"/>
    <property type="molecule type" value="Genomic_DNA"/>
</dbReference>
<dbReference type="InterPro" id="IPR008914">
    <property type="entry name" value="PEBP"/>
</dbReference>
<proteinExistence type="predicted"/>
<dbReference type="Gene3D" id="3.90.280.10">
    <property type="entry name" value="PEBP-like"/>
    <property type="match status" value="1"/>
</dbReference>
<dbReference type="InterPro" id="IPR035810">
    <property type="entry name" value="PEBP_euk"/>
</dbReference>
<feature type="signal peptide" evidence="1">
    <location>
        <begin position="1"/>
        <end position="20"/>
    </location>
</feature>
<dbReference type="InParanoid" id="A0A0D2ACL9"/>
<dbReference type="GO" id="GO:0030414">
    <property type="term" value="F:peptidase inhibitor activity"/>
    <property type="evidence" value="ECO:0007669"/>
    <property type="project" value="TreeGrafter"/>
</dbReference>
<organism evidence="2 3">
    <name type="scientific">Verruconis gallopava</name>
    <dbReference type="NCBI Taxonomy" id="253628"/>
    <lineage>
        <taxon>Eukaryota</taxon>
        <taxon>Fungi</taxon>
        <taxon>Dikarya</taxon>
        <taxon>Ascomycota</taxon>
        <taxon>Pezizomycotina</taxon>
        <taxon>Dothideomycetes</taxon>
        <taxon>Pleosporomycetidae</taxon>
        <taxon>Venturiales</taxon>
        <taxon>Sympoventuriaceae</taxon>
        <taxon>Verruconis</taxon>
    </lineage>
</organism>
<protein>
    <recommendedName>
        <fullName evidence="4">Phosphatidylethanolamine-binding protein</fullName>
    </recommendedName>
</protein>
<dbReference type="CDD" id="cd00866">
    <property type="entry name" value="PEBP_euk"/>
    <property type="match status" value="1"/>
</dbReference>
<dbReference type="PANTHER" id="PTHR11362">
    <property type="entry name" value="PHOSPHATIDYLETHANOLAMINE-BINDING PROTEIN"/>
    <property type="match status" value="1"/>
</dbReference>
<evidence type="ECO:0000313" key="2">
    <source>
        <dbReference type="EMBL" id="KIW04643.1"/>
    </source>
</evidence>
<dbReference type="AlphaFoldDB" id="A0A0D2ACL9"/>
<dbReference type="GO" id="GO:0030162">
    <property type="term" value="P:regulation of proteolysis"/>
    <property type="evidence" value="ECO:0007669"/>
    <property type="project" value="TreeGrafter"/>
</dbReference>
<dbReference type="STRING" id="253628.A0A0D2ACL9"/>
<dbReference type="Proteomes" id="UP000053259">
    <property type="component" value="Unassembled WGS sequence"/>
</dbReference>
<evidence type="ECO:0008006" key="4">
    <source>
        <dbReference type="Google" id="ProtNLM"/>
    </source>
</evidence>
<dbReference type="Pfam" id="PF01161">
    <property type="entry name" value="PBP"/>
    <property type="match status" value="1"/>
</dbReference>
<sequence>MLFRLRILALVASIISNTLAQTPQDFSPGTLVKLGVAFPSINIDPVGSALQSLDQAKSQPVISVPMANLVGRNGQVDPQQRFMVMMIDTDVVQQNIRTTVLHWFQPDLVIDTTSQGGIMPQSAPGTNASSLVTQALSGNMTRLVKSSTQSSVGQTNYLPPGPPPGPAHRYVQVLFAQPSNFSVPACFQNVLSKGGNSTEQRLGFDINQFLAATNVVTRPIAGNYFRAQNPQPGSLVVNTIGTGLVNARCPGVTVAGQGMPAGAKRWIG</sequence>
<dbReference type="GO" id="GO:0046578">
    <property type="term" value="P:regulation of Ras protein signal transduction"/>
    <property type="evidence" value="ECO:0007669"/>
    <property type="project" value="TreeGrafter"/>
</dbReference>
<dbReference type="VEuPathDB" id="FungiDB:PV09_04388"/>
<feature type="chain" id="PRO_5002238254" description="Phosphatidylethanolamine-binding protein" evidence="1">
    <location>
        <begin position="21"/>
        <end position="268"/>
    </location>
</feature>
<keyword evidence="1" id="KW-0732">Signal</keyword>
<dbReference type="InterPro" id="IPR036610">
    <property type="entry name" value="PEBP-like_sf"/>
</dbReference>
<name>A0A0D2ACL9_9PEZI</name>
<evidence type="ECO:0000256" key="1">
    <source>
        <dbReference type="SAM" id="SignalP"/>
    </source>
</evidence>
<gene>
    <name evidence="2" type="ORF">PV09_04388</name>
</gene>
<dbReference type="OrthoDB" id="2506647at2759"/>
<accession>A0A0D2ACL9</accession>
<reference evidence="2 3" key="1">
    <citation type="submission" date="2015-01" db="EMBL/GenBank/DDBJ databases">
        <title>The Genome Sequence of Ochroconis gallopava CBS43764.</title>
        <authorList>
            <consortium name="The Broad Institute Genomics Platform"/>
            <person name="Cuomo C."/>
            <person name="de Hoog S."/>
            <person name="Gorbushina A."/>
            <person name="Stielow B."/>
            <person name="Teixiera M."/>
            <person name="Abouelleil A."/>
            <person name="Chapman S.B."/>
            <person name="Priest M."/>
            <person name="Young S.K."/>
            <person name="Wortman J."/>
            <person name="Nusbaum C."/>
            <person name="Birren B."/>
        </authorList>
    </citation>
    <scope>NUCLEOTIDE SEQUENCE [LARGE SCALE GENOMIC DNA]</scope>
    <source>
        <strain evidence="2 3">CBS 43764</strain>
    </source>
</reference>
<dbReference type="PANTHER" id="PTHR11362:SF141">
    <property type="entry name" value="PHOSPHATIDYLETHANOLAMINE-BINDING PROTEIN"/>
    <property type="match status" value="1"/>
</dbReference>
<dbReference type="GO" id="GO:0005543">
    <property type="term" value="F:phospholipid binding"/>
    <property type="evidence" value="ECO:0007669"/>
    <property type="project" value="TreeGrafter"/>
</dbReference>
<evidence type="ECO:0000313" key="3">
    <source>
        <dbReference type="Proteomes" id="UP000053259"/>
    </source>
</evidence>
<dbReference type="RefSeq" id="XP_016214512.1">
    <property type="nucleotide sequence ID" value="XM_016357720.1"/>
</dbReference>